<dbReference type="EMBL" id="JAFJYH010000091">
    <property type="protein sequence ID" value="KAG4420078.1"/>
    <property type="molecule type" value="Genomic_DNA"/>
</dbReference>
<comment type="caution">
    <text evidence="2">The sequence shown here is derived from an EMBL/GenBank/DDBJ whole genome shotgun (WGS) entry which is preliminary data.</text>
</comment>
<dbReference type="OrthoDB" id="3558301at2759"/>
<organism evidence="2 3">
    <name type="scientific">Cadophora malorum</name>
    <dbReference type="NCBI Taxonomy" id="108018"/>
    <lineage>
        <taxon>Eukaryota</taxon>
        <taxon>Fungi</taxon>
        <taxon>Dikarya</taxon>
        <taxon>Ascomycota</taxon>
        <taxon>Pezizomycotina</taxon>
        <taxon>Leotiomycetes</taxon>
        <taxon>Helotiales</taxon>
        <taxon>Ploettnerulaceae</taxon>
        <taxon>Cadophora</taxon>
    </lineage>
</organism>
<feature type="compositionally biased region" description="Basic and acidic residues" evidence="1">
    <location>
        <begin position="45"/>
        <end position="76"/>
    </location>
</feature>
<feature type="compositionally biased region" description="Basic and acidic residues" evidence="1">
    <location>
        <begin position="107"/>
        <end position="127"/>
    </location>
</feature>
<sequence>MAAAGPPGEDPYNGRGPPKKFSKSSMRGYVVIDTEDGDADVTDIYTKEDDGRRDKGKGREREDEGDERPRGDERQRGQRRNRMKGWAYVDDEDGGRDVTHLYSGEPVARRREEERESEERMSSEGVRRSGRSRRARREDEDEDMEVDENEDTEMGGMDDSSVTYPSGSMNNTPAGSRAPLAPPFSLPGLPAPNQPNRLIPIPRNAAGRGERRLLNAGQSRGSASASGAGGRSRRDVDPSSTKSNKSDDSTLSTIVVDTGDGTWNPRPIASSSRPVRREKPKRRRSASPERVDDEIEEYEDGNDYEDDDDDDGDGFVHSSKPSGGRAQRSNKRRKPTPLTDEQYEQKYGKKRKCKECTRMRVTCSDYRPCAKCVNTGKVCEPVHGDGIPYSASGPPRNDFEDEDDDGVPVASSSSRRGPGRPRGRPRRNVAPPPDALERTWAEFNGLFNPFNYRIPEVEGVPTAEVPTADRLGAQLSIPAPPFWHAIRSERVTYEQRHAQGYINQENHRRAQDAQRMEAAALADLGPGMGFGGTAELAYRPRWDRQTAGETWYTNASDTAVPIVVHPEPERYDVNRPSDPMPDFGRNMENIGLSINTQVPAPPHGEQIPWIATWNFEGQRNTETRGPLGWPYPTIGALDHGHKHNTPGIFDPVTCCENANQFVHRFVPSSRTSKERWLTIESVNVTRGTHATSAATNNGIITPRNNKQPSSDRNSTPARTARIKSEKKVEAGPKSVSATPRRRVEIYVICIENGLRGRRMDRSSLRRII</sequence>
<feature type="compositionally biased region" description="Low complexity" evidence="1">
    <location>
        <begin position="407"/>
        <end position="416"/>
    </location>
</feature>
<dbReference type="AlphaFoldDB" id="A0A8H7TJJ6"/>
<dbReference type="Proteomes" id="UP000664132">
    <property type="component" value="Unassembled WGS sequence"/>
</dbReference>
<feature type="region of interest" description="Disordered" evidence="1">
    <location>
        <begin position="688"/>
        <end position="736"/>
    </location>
</feature>
<feature type="compositionally biased region" description="Low complexity" evidence="1">
    <location>
        <begin position="239"/>
        <end position="253"/>
    </location>
</feature>
<feature type="compositionally biased region" description="Acidic residues" evidence="1">
    <location>
        <begin position="291"/>
        <end position="313"/>
    </location>
</feature>
<feature type="compositionally biased region" description="Polar residues" evidence="1">
    <location>
        <begin position="160"/>
        <end position="174"/>
    </location>
</feature>
<feature type="compositionally biased region" description="Basic residues" evidence="1">
    <location>
        <begin position="417"/>
        <end position="427"/>
    </location>
</feature>
<name>A0A8H7TJJ6_9HELO</name>
<feature type="region of interest" description="Disordered" evidence="1">
    <location>
        <begin position="389"/>
        <end position="434"/>
    </location>
</feature>
<evidence type="ECO:0000313" key="3">
    <source>
        <dbReference type="Proteomes" id="UP000664132"/>
    </source>
</evidence>
<gene>
    <name evidence="2" type="ORF">IFR04_006737</name>
</gene>
<evidence type="ECO:0000313" key="2">
    <source>
        <dbReference type="EMBL" id="KAG4420078.1"/>
    </source>
</evidence>
<evidence type="ECO:0008006" key="4">
    <source>
        <dbReference type="Google" id="ProtNLM"/>
    </source>
</evidence>
<feature type="region of interest" description="Disordered" evidence="1">
    <location>
        <begin position="1"/>
        <end position="351"/>
    </location>
</feature>
<feature type="compositionally biased region" description="Low complexity" evidence="1">
    <location>
        <begin position="216"/>
        <end position="226"/>
    </location>
</feature>
<feature type="compositionally biased region" description="Acidic residues" evidence="1">
    <location>
        <begin position="139"/>
        <end position="153"/>
    </location>
</feature>
<keyword evidence="3" id="KW-1185">Reference proteome</keyword>
<feature type="compositionally biased region" description="Basic residues" evidence="1">
    <location>
        <begin position="274"/>
        <end position="285"/>
    </location>
</feature>
<accession>A0A8H7TJJ6</accession>
<protein>
    <recommendedName>
        <fullName evidence="4">Zn(2)-C6 fungal-type domain-containing protein</fullName>
    </recommendedName>
</protein>
<feature type="compositionally biased region" description="Polar residues" evidence="1">
    <location>
        <begin position="688"/>
        <end position="717"/>
    </location>
</feature>
<feature type="compositionally biased region" description="Pro residues" evidence="1">
    <location>
        <begin position="180"/>
        <end position="193"/>
    </location>
</feature>
<evidence type="ECO:0000256" key="1">
    <source>
        <dbReference type="SAM" id="MobiDB-lite"/>
    </source>
</evidence>
<proteinExistence type="predicted"/>
<reference evidence="2" key="1">
    <citation type="submission" date="2021-02" db="EMBL/GenBank/DDBJ databases">
        <title>Genome sequence Cadophora malorum strain M34.</title>
        <authorList>
            <person name="Stefanovic E."/>
            <person name="Vu D."/>
            <person name="Scully C."/>
            <person name="Dijksterhuis J."/>
            <person name="Roader J."/>
            <person name="Houbraken J."/>
        </authorList>
    </citation>
    <scope>NUCLEOTIDE SEQUENCE</scope>
    <source>
        <strain evidence="2">M34</strain>
    </source>
</reference>